<protein>
    <recommendedName>
        <fullName evidence="5">Carboxypeptidase regulatory-like domain-containing protein</fullName>
    </recommendedName>
</protein>
<dbReference type="OrthoDB" id="7432683at2"/>
<evidence type="ECO:0008006" key="5">
    <source>
        <dbReference type="Google" id="ProtNLM"/>
    </source>
</evidence>
<dbReference type="KEGG" id="clac:EG342_11765"/>
<evidence type="ECO:0000313" key="4">
    <source>
        <dbReference type="Proteomes" id="UP000279972"/>
    </source>
</evidence>
<proteinExistence type="predicted"/>
<reference evidence="1 4" key="2">
    <citation type="submission" date="2018-11" db="EMBL/GenBank/DDBJ databases">
        <title>Proposal to divide the Flavobacteriaceae and reorganize its genera based on Amino Acid Identity values calculated from whole genome sequences.</title>
        <authorList>
            <person name="Nicholson A.C."/>
            <person name="Gulvik C.A."/>
            <person name="Whitney A.M."/>
            <person name="Humrighouse B.W."/>
            <person name="Bell M."/>
            <person name="Holmes B."/>
            <person name="Steigerwalt A.G."/>
            <person name="Villarma A."/>
            <person name="Sheth M."/>
            <person name="Batra D."/>
            <person name="Pryor J."/>
            <person name="Bernardet J.-F."/>
            <person name="Hugo C."/>
            <person name="Kampfer P."/>
            <person name="Newman J."/>
            <person name="McQuiston J.R."/>
        </authorList>
    </citation>
    <scope>NUCLEOTIDE SEQUENCE [LARGE SCALE GENOMIC DNA]</scope>
    <source>
        <strain evidence="1 4">KC_1864</strain>
    </source>
</reference>
<reference evidence="2 3" key="1">
    <citation type="submission" date="2018-01" db="EMBL/GenBank/DDBJ databases">
        <title>Draft genome sequences of Chryseobacterium lactis NCTC11390, Chryseobacterium oncorhynchi 701B-08, and Chryseobacterium viscerum 687B-08.</title>
        <authorList>
            <person name="Jeong J.-J."/>
            <person name="Lee Y.J."/>
            <person name="Park B."/>
            <person name="Choi I.-G."/>
            <person name="Kim K.D."/>
        </authorList>
    </citation>
    <scope>NUCLEOTIDE SEQUENCE [LARGE SCALE GENOMIC DNA]</scope>
    <source>
        <strain evidence="2 3">NCTC11390</strain>
    </source>
</reference>
<dbReference type="RefSeq" id="WP_103290631.1">
    <property type="nucleotide sequence ID" value="NZ_CP033924.1"/>
</dbReference>
<gene>
    <name evidence="2" type="ORF">C1637_07930</name>
    <name evidence="1" type="ORF">EG342_11765</name>
</gene>
<name>A0A3G6RCV5_CHRLC</name>
<organism evidence="2 3">
    <name type="scientific">Chryseobacterium lactis</name>
    <dbReference type="NCBI Taxonomy" id="1241981"/>
    <lineage>
        <taxon>Bacteria</taxon>
        <taxon>Pseudomonadati</taxon>
        <taxon>Bacteroidota</taxon>
        <taxon>Flavobacteriia</taxon>
        <taxon>Flavobacteriales</taxon>
        <taxon>Weeksellaceae</taxon>
        <taxon>Chryseobacterium group</taxon>
        <taxon>Chryseobacterium</taxon>
    </lineage>
</organism>
<evidence type="ECO:0000313" key="1">
    <source>
        <dbReference type="EMBL" id="AZA82530.1"/>
    </source>
</evidence>
<evidence type="ECO:0000313" key="3">
    <source>
        <dbReference type="Proteomes" id="UP000236262"/>
    </source>
</evidence>
<dbReference type="Proteomes" id="UP000279972">
    <property type="component" value="Chromosome"/>
</dbReference>
<dbReference type="EMBL" id="PPEH01000003">
    <property type="protein sequence ID" value="PNW13794.1"/>
    <property type="molecule type" value="Genomic_DNA"/>
</dbReference>
<dbReference type="Proteomes" id="UP000236262">
    <property type="component" value="Unassembled WGS sequence"/>
</dbReference>
<accession>A0A3G6RCV5</accession>
<sequence>MIRKNIKINDPCPEKWENMQDSQEGKFCKKCSKYIVDFAEKTDEQIQNVFDTANGKEICGRIPSISIPKIAAGIILITNFTFVQAQIENNFKAATEQKAVDVTRLSGRLIFKETKKIIPNTEVLLITKSKLIKTTTNENGYFLLKIPNDLIEDENVLYFNFDKLNEAKRKGNKVGDTISGYSYGNQAVIFKGNEKIENKEFQIGYGGFTIGAVVIVNDPQPDYYCFNGKSMSREKFLKLRKKNPHYPYFSFEGKEAKVVSKIDYLDTLHLLYSD</sequence>
<dbReference type="AlphaFoldDB" id="A0A3G6RCV5"/>
<keyword evidence="4" id="KW-1185">Reference proteome</keyword>
<evidence type="ECO:0000313" key="2">
    <source>
        <dbReference type="EMBL" id="PNW13794.1"/>
    </source>
</evidence>
<dbReference type="EMBL" id="CP033924">
    <property type="protein sequence ID" value="AZA82530.1"/>
    <property type="molecule type" value="Genomic_DNA"/>
</dbReference>